<dbReference type="AlphaFoldDB" id="A0A1P8WMG0"/>
<keyword evidence="1" id="KW-0472">Membrane</keyword>
<dbReference type="KEGG" id="fmr:Fuma_04894"/>
<feature type="transmembrane region" description="Helical" evidence="1">
    <location>
        <begin position="34"/>
        <end position="56"/>
    </location>
</feature>
<sequence>MDRQLCRTACEAATVGVRLMKTSDEDEDRGMRRFLILSPALRTLSVVSMLLALLGACSAADDAIVINPNATTYDFHPAAAETDDGATWFVWHGYANGRDQILARRRDANESIGDLQQVSEQGAVHGPPTVVSTDEGIAVVWSSKQKDRWRILWREFRGGAWRKSVAITSDDRECIYCTALQQADDSTMVAWSEHQSGQWKVRACRVVDGTPERVFDVSTGQANAFRPVLIQHDGSVWAFWDQYAELNYSVHGRSVFPQKSDVEQVSPADEFCLTPTALSHPSGLHVAWLRKVDVVGGPGVISQWHTLHTAVRGDDGWQQIHTEDGRTAAAELTQGLMAQIQPKAVATGGYLGPRTKPMLLAEDDRVWLLWERKSNHRGSTPSVSGDLVGRPSANGTWQEPVVLQQKRVDYHVMHPATADAGKAKMLASHLPKRAIRSYEMYELNLRDAQPFHQDDWIGWQPVDLPIKEEVTPRRSITVDGKTYKLFWADMHCHNGLTADAEGQPDEMQVYARDRANLDVVVFTNNDFYQVPLTQYEFELGNLFAKTFSAAAAAGQSRPFLSLPGYEWTSRIPGVATASLDDPGNWLPPYQYRSYPNHRSVIYSANSGPLVHFPEVGNDIAKLNDAVEKAGGVTLSQHPAFKLSGHPVEVGLELTSGWSNYIALKPALFHSSLNNGARLGFTANGDTHRRAPGLSGALTGIYAEELTSDAILDALRTRRCFATMGAQMFVDARANGAVMGQDVSSKSGSVTLTINAIGTRPIVEAVLIRNGQQIRTVQGNGTQQFSATVADEDLAPGTHWYYWQIRQERDAPVLPGNLMAAHGHLAWSTPHWVVVE</sequence>
<evidence type="ECO:0000313" key="3">
    <source>
        <dbReference type="Proteomes" id="UP000187735"/>
    </source>
</evidence>
<reference evidence="2 3" key="1">
    <citation type="journal article" date="2016" name="Front. Microbiol.">
        <title>Fuerstia marisgermanicae gen. nov., sp. nov., an Unusual Member of the Phylum Planctomycetes from the German Wadden Sea.</title>
        <authorList>
            <person name="Kohn T."/>
            <person name="Heuer A."/>
            <person name="Jogler M."/>
            <person name="Vollmers J."/>
            <person name="Boedeker C."/>
            <person name="Bunk B."/>
            <person name="Rast P."/>
            <person name="Borchert D."/>
            <person name="Glockner I."/>
            <person name="Freese H.M."/>
            <person name="Klenk H.P."/>
            <person name="Overmann J."/>
            <person name="Kaster A.K."/>
            <person name="Rohde M."/>
            <person name="Wiegand S."/>
            <person name="Jogler C."/>
        </authorList>
    </citation>
    <scope>NUCLEOTIDE SEQUENCE [LARGE SCALE GENOMIC DNA]</scope>
    <source>
        <strain evidence="2 3">NH11</strain>
    </source>
</reference>
<dbReference type="STRING" id="1891926.Fuma_04894"/>
<name>A0A1P8WMG0_9PLAN</name>
<keyword evidence="1" id="KW-1133">Transmembrane helix</keyword>
<evidence type="ECO:0000256" key="1">
    <source>
        <dbReference type="SAM" id="Phobius"/>
    </source>
</evidence>
<protein>
    <recommendedName>
        <fullName evidence="4">DUF3604 domain-containing protein</fullName>
    </recommendedName>
</protein>
<accession>A0A1P8WMG0</accession>
<dbReference type="InterPro" id="IPR016195">
    <property type="entry name" value="Pol/histidinol_Pase-like"/>
</dbReference>
<dbReference type="Proteomes" id="UP000187735">
    <property type="component" value="Chromosome"/>
</dbReference>
<gene>
    <name evidence="2" type="ORF">Fuma_04894</name>
</gene>
<proteinExistence type="predicted"/>
<keyword evidence="3" id="KW-1185">Reference proteome</keyword>
<dbReference type="Gene3D" id="3.20.20.140">
    <property type="entry name" value="Metal-dependent hydrolases"/>
    <property type="match status" value="1"/>
</dbReference>
<dbReference type="EMBL" id="CP017641">
    <property type="protein sequence ID" value="APZ95238.1"/>
    <property type="molecule type" value="Genomic_DNA"/>
</dbReference>
<organism evidence="2 3">
    <name type="scientific">Fuerstiella marisgermanici</name>
    <dbReference type="NCBI Taxonomy" id="1891926"/>
    <lineage>
        <taxon>Bacteria</taxon>
        <taxon>Pseudomonadati</taxon>
        <taxon>Planctomycetota</taxon>
        <taxon>Planctomycetia</taxon>
        <taxon>Planctomycetales</taxon>
        <taxon>Planctomycetaceae</taxon>
        <taxon>Fuerstiella</taxon>
    </lineage>
</organism>
<dbReference type="SUPFAM" id="SSF89550">
    <property type="entry name" value="PHP domain-like"/>
    <property type="match status" value="1"/>
</dbReference>
<evidence type="ECO:0008006" key="4">
    <source>
        <dbReference type="Google" id="ProtNLM"/>
    </source>
</evidence>
<keyword evidence="1" id="KW-0812">Transmembrane</keyword>
<evidence type="ECO:0000313" key="2">
    <source>
        <dbReference type="EMBL" id="APZ95238.1"/>
    </source>
</evidence>